<dbReference type="SMART" id="SM00100">
    <property type="entry name" value="cNMP"/>
    <property type="match status" value="1"/>
</dbReference>
<evidence type="ECO:0000256" key="2">
    <source>
        <dbReference type="ARBA" id="ARBA00022475"/>
    </source>
</evidence>
<dbReference type="InterPro" id="IPR010920">
    <property type="entry name" value="LSM_dom_sf"/>
</dbReference>
<dbReference type="InterPro" id="IPR018488">
    <property type="entry name" value="cNMP-bd_CS"/>
</dbReference>
<dbReference type="InterPro" id="IPR018490">
    <property type="entry name" value="cNMP-bd_dom_sf"/>
</dbReference>
<name>A0A2M7G1J8_9BACT</name>
<dbReference type="PROSITE" id="PS00889">
    <property type="entry name" value="CNMP_BINDING_2"/>
    <property type="match status" value="1"/>
</dbReference>
<accession>A0A2M7G1J8</accession>
<feature type="transmembrane region" description="Helical" evidence="6">
    <location>
        <begin position="74"/>
        <end position="93"/>
    </location>
</feature>
<keyword evidence="5 6" id="KW-0472">Membrane</keyword>
<dbReference type="GO" id="GO:0055085">
    <property type="term" value="P:transmembrane transport"/>
    <property type="evidence" value="ECO:0007669"/>
    <property type="project" value="InterPro"/>
</dbReference>
<evidence type="ECO:0000256" key="5">
    <source>
        <dbReference type="ARBA" id="ARBA00023136"/>
    </source>
</evidence>
<sequence>MNKILEFWNPIWLELELTHFPVILLGSFFGGVLLRGVQYPRQRLKLVMLAYYAALFSTLLVKFVLPGYLAPLRLATLLIGYAVLGSQFTHLIFERLIPRLGAVPPRILQDLFFAGLMLFSGSIFFSTAGYNLSALIPTSAVLTAVLGLALQDTLGNFISGMTLQMDHSLTVGDWIRVEGLEGRVSEIHWRYLALETRNWETVILPNSLLMKNKVLVLGKRQHQPQQWRRWVYFQVDYQTPPSEVLAAAGKMLQREAGFLPQVSDAPAPNCILISYELGYAKYAIRYWLTDLALDDPTDHEIRTRLYFALQRAGIQMAMTQQQIFMKEKLENSRLEITPADVTERINYLAPLELFQTLKPQEREWLAQKLVLAPFGKGEVLTRQGAEGHWLYIIQSGNVSVQMKNEQGLSKEVRQLGAGDFFGEMSLLTGAPRTATVIALSEVICYQLDKNTFQMILQKRPELAEYLADVLVRRQSEYRKVKKELAQENEHSPSRENLLEKISRFFSL</sequence>
<evidence type="ECO:0000256" key="4">
    <source>
        <dbReference type="ARBA" id="ARBA00022989"/>
    </source>
</evidence>
<feature type="transmembrane region" description="Helical" evidence="6">
    <location>
        <begin position="105"/>
        <end position="126"/>
    </location>
</feature>
<protein>
    <submittedName>
        <fullName evidence="8">Mechanosensitive ion channel protein MscS</fullName>
    </submittedName>
</protein>
<feature type="domain" description="Cyclic nucleotide-binding" evidence="7">
    <location>
        <begin position="353"/>
        <end position="473"/>
    </location>
</feature>
<dbReference type="InterPro" id="IPR000595">
    <property type="entry name" value="cNMP-bd_dom"/>
</dbReference>
<dbReference type="InterPro" id="IPR023408">
    <property type="entry name" value="MscS_beta-dom_sf"/>
</dbReference>
<comment type="subcellular location">
    <subcellularLocation>
        <location evidence="1">Cell membrane</location>
        <topology evidence="1">Multi-pass membrane protein</topology>
    </subcellularLocation>
</comment>
<dbReference type="InterPro" id="IPR052702">
    <property type="entry name" value="MscS-like_channel"/>
</dbReference>
<evidence type="ECO:0000313" key="8">
    <source>
        <dbReference type="EMBL" id="PIW15497.1"/>
    </source>
</evidence>
<feature type="transmembrane region" description="Helical" evidence="6">
    <location>
        <begin position="49"/>
        <end position="68"/>
    </location>
</feature>
<dbReference type="SUPFAM" id="SSF51206">
    <property type="entry name" value="cAMP-binding domain-like"/>
    <property type="match status" value="1"/>
</dbReference>
<dbReference type="Pfam" id="PF00027">
    <property type="entry name" value="cNMP_binding"/>
    <property type="match status" value="1"/>
</dbReference>
<dbReference type="InterPro" id="IPR011066">
    <property type="entry name" value="MscS_channel_C_sf"/>
</dbReference>
<keyword evidence="4 6" id="KW-1133">Transmembrane helix</keyword>
<dbReference type="PROSITE" id="PS50042">
    <property type="entry name" value="CNMP_BINDING_3"/>
    <property type="match status" value="1"/>
</dbReference>
<dbReference type="Proteomes" id="UP000231019">
    <property type="component" value="Unassembled WGS sequence"/>
</dbReference>
<dbReference type="Pfam" id="PF00924">
    <property type="entry name" value="MS_channel_2nd"/>
    <property type="match status" value="1"/>
</dbReference>
<dbReference type="Gene3D" id="1.10.287.1260">
    <property type="match status" value="1"/>
</dbReference>
<keyword evidence="2" id="KW-1003">Cell membrane</keyword>
<dbReference type="Gene3D" id="2.60.120.10">
    <property type="entry name" value="Jelly Rolls"/>
    <property type="match status" value="1"/>
</dbReference>
<evidence type="ECO:0000259" key="7">
    <source>
        <dbReference type="PROSITE" id="PS50042"/>
    </source>
</evidence>
<organism evidence="8 9">
    <name type="scientific">bacterium (Candidatus Blackallbacteria) CG17_big_fil_post_rev_8_21_14_2_50_48_46</name>
    <dbReference type="NCBI Taxonomy" id="2014261"/>
    <lineage>
        <taxon>Bacteria</taxon>
        <taxon>Candidatus Blackallbacteria</taxon>
    </lineage>
</organism>
<dbReference type="Gene3D" id="2.30.30.60">
    <property type="match status" value="1"/>
</dbReference>
<reference evidence="8 9" key="1">
    <citation type="submission" date="2017-09" db="EMBL/GenBank/DDBJ databases">
        <title>Depth-based differentiation of microbial function through sediment-hosted aquifers and enrichment of novel symbionts in the deep terrestrial subsurface.</title>
        <authorList>
            <person name="Probst A.J."/>
            <person name="Ladd B."/>
            <person name="Jarett J.K."/>
            <person name="Geller-Mcgrath D.E."/>
            <person name="Sieber C.M."/>
            <person name="Emerson J.B."/>
            <person name="Anantharaman K."/>
            <person name="Thomas B.C."/>
            <person name="Malmstrom R."/>
            <person name="Stieglmeier M."/>
            <person name="Klingl A."/>
            <person name="Woyke T."/>
            <person name="Ryan C.M."/>
            <person name="Banfield J.F."/>
        </authorList>
    </citation>
    <scope>NUCLEOTIDE SEQUENCE [LARGE SCALE GENOMIC DNA]</scope>
    <source>
        <strain evidence="8">CG17_big_fil_post_rev_8_21_14_2_50_48_46</strain>
    </source>
</reference>
<evidence type="ECO:0000256" key="6">
    <source>
        <dbReference type="SAM" id="Phobius"/>
    </source>
</evidence>
<evidence type="ECO:0000256" key="1">
    <source>
        <dbReference type="ARBA" id="ARBA00004651"/>
    </source>
</evidence>
<proteinExistence type="predicted"/>
<comment type="caution">
    <text evidence="8">The sequence shown here is derived from an EMBL/GenBank/DDBJ whole genome shotgun (WGS) entry which is preliminary data.</text>
</comment>
<gene>
    <name evidence="8" type="ORF">COW36_16985</name>
</gene>
<dbReference type="InterPro" id="IPR014710">
    <property type="entry name" value="RmlC-like_jellyroll"/>
</dbReference>
<dbReference type="PANTHER" id="PTHR30347">
    <property type="entry name" value="POTASSIUM CHANNEL RELATED"/>
    <property type="match status" value="1"/>
</dbReference>
<dbReference type="PRINTS" id="PR00103">
    <property type="entry name" value="CAMPKINASE"/>
</dbReference>
<dbReference type="PANTHER" id="PTHR30347:SF1">
    <property type="entry name" value="MECHANOSENSITIVE CHANNEL MSCK"/>
    <property type="match status" value="1"/>
</dbReference>
<dbReference type="GO" id="GO:0005886">
    <property type="term" value="C:plasma membrane"/>
    <property type="evidence" value="ECO:0007669"/>
    <property type="project" value="UniProtKB-SubCell"/>
</dbReference>
<dbReference type="AlphaFoldDB" id="A0A2M7G1J8"/>
<dbReference type="EMBL" id="PFFQ01000052">
    <property type="protein sequence ID" value="PIW15497.1"/>
    <property type="molecule type" value="Genomic_DNA"/>
</dbReference>
<keyword evidence="3 6" id="KW-0812">Transmembrane</keyword>
<dbReference type="SUPFAM" id="SSF50182">
    <property type="entry name" value="Sm-like ribonucleoproteins"/>
    <property type="match status" value="1"/>
</dbReference>
<evidence type="ECO:0000256" key="3">
    <source>
        <dbReference type="ARBA" id="ARBA00022692"/>
    </source>
</evidence>
<dbReference type="CDD" id="cd00038">
    <property type="entry name" value="CAP_ED"/>
    <property type="match status" value="1"/>
</dbReference>
<dbReference type="InterPro" id="IPR006685">
    <property type="entry name" value="MscS_channel_2nd"/>
</dbReference>
<evidence type="ECO:0000313" key="9">
    <source>
        <dbReference type="Proteomes" id="UP000231019"/>
    </source>
</evidence>
<dbReference type="SUPFAM" id="SSF82689">
    <property type="entry name" value="Mechanosensitive channel protein MscS (YggB), C-terminal domain"/>
    <property type="match status" value="1"/>
</dbReference>
<feature type="transmembrane region" description="Helical" evidence="6">
    <location>
        <begin position="20"/>
        <end position="37"/>
    </location>
</feature>